<evidence type="ECO:0000256" key="3">
    <source>
        <dbReference type="ARBA" id="ARBA00022679"/>
    </source>
</evidence>
<dbReference type="InterPro" id="IPR001173">
    <property type="entry name" value="Glyco_trans_2-like"/>
</dbReference>
<comment type="caution">
    <text evidence="5">The sequence shown here is derived from an EMBL/GenBank/DDBJ whole genome shotgun (WGS) entry which is preliminary data.</text>
</comment>
<evidence type="ECO:0000313" key="6">
    <source>
        <dbReference type="Proteomes" id="UP000474967"/>
    </source>
</evidence>
<dbReference type="RefSeq" id="WP_163287903.1">
    <property type="nucleotide sequence ID" value="NZ_JAAGWY010000001.1"/>
</dbReference>
<dbReference type="Proteomes" id="UP000474967">
    <property type="component" value="Unassembled WGS sequence"/>
</dbReference>
<accession>A0A6L9XTT2</accession>
<evidence type="ECO:0000259" key="4">
    <source>
        <dbReference type="Pfam" id="PF00535"/>
    </source>
</evidence>
<dbReference type="PANTHER" id="PTHR43685">
    <property type="entry name" value="GLYCOSYLTRANSFERASE"/>
    <property type="match status" value="1"/>
</dbReference>
<dbReference type="SUPFAM" id="SSF53448">
    <property type="entry name" value="Nucleotide-diphospho-sugar transferases"/>
    <property type="match status" value="1"/>
</dbReference>
<dbReference type="InterPro" id="IPR029044">
    <property type="entry name" value="Nucleotide-diphossugar_trans"/>
</dbReference>
<keyword evidence="2" id="KW-0328">Glycosyltransferase</keyword>
<evidence type="ECO:0000256" key="1">
    <source>
        <dbReference type="ARBA" id="ARBA00006739"/>
    </source>
</evidence>
<name>A0A6L9XTT2_9MICO</name>
<dbReference type="Pfam" id="PF00535">
    <property type="entry name" value="Glycos_transf_2"/>
    <property type="match status" value="1"/>
</dbReference>
<dbReference type="GO" id="GO:0016757">
    <property type="term" value="F:glycosyltransferase activity"/>
    <property type="evidence" value="ECO:0007669"/>
    <property type="project" value="UniProtKB-KW"/>
</dbReference>
<dbReference type="EMBL" id="JAAGWY010000001">
    <property type="protein sequence ID" value="NEN04809.1"/>
    <property type="molecule type" value="Genomic_DNA"/>
</dbReference>
<dbReference type="InterPro" id="IPR050834">
    <property type="entry name" value="Glycosyltransf_2"/>
</dbReference>
<gene>
    <name evidence="5" type="ORF">G3T36_02895</name>
</gene>
<dbReference type="AlphaFoldDB" id="A0A6L9XTT2"/>
<comment type="similarity">
    <text evidence="1">Belongs to the glycosyltransferase 2 family.</text>
</comment>
<organism evidence="5 6">
    <name type="scientific">Leifsonia tongyongensis</name>
    <dbReference type="NCBI Taxonomy" id="1268043"/>
    <lineage>
        <taxon>Bacteria</taxon>
        <taxon>Bacillati</taxon>
        <taxon>Actinomycetota</taxon>
        <taxon>Actinomycetes</taxon>
        <taxon>Micrococcales</taxon>
        <taxon>Microbacteriaceae</taxon>
        <taxon>Leifsonia</taxon>
    </lineage>
</organism>
<feature type="domain" description="Glycosyltransferase 2-like" evidence="4">
    <location>
        <begin position="24"/>
        <end position="156"/>
    </location>
</feature>
<sequence length="358" mass="40202">MKKLGSRLVRILKPKPLRRRPRVTVVIPHYNYGQYLPVAVASALDQEGVDIEIIIVDDRSTDGSIEVARRLTAQDERITLVEHPENMRHIRTYNDGLSRATGDYVVLLSADDALTSNSLTRAVALMEAHPEVGLVYGAVEWFQGDLPPVKAAPVWWKIWPGEEWLRRSVRCGRNSIANPEVVMRRSVYEKTGGYDADFPHAADMYMWLQAASFADIGFVGGSRQAYYRDHGQNMHSTEFAGATDDMTQVRDVYERFFARDGARLPAASRWLERSKRSVAREALLRAALLESTGSSHSSAVALREFAQETCPQVVGSGAWRWTGLASRGAGLFSSRRLVRLVEGIRWKIRSRRQSAMGL</sequence>
<keyword evidence="6" id="KW-1185">Reference proteome</keyword>
<evidence type="ECO:0000256" key="2">
    <source>
        <dbReference type="ARBA" id="ARBA00022676"/>
    </source>
</evidence>
<reference evidence="5 6" key="1">
    <citation type="journal article" date="2014" name="J. Microbiol.">
        <title>Diaminobutyricibacter tongyongensis gen. nov., sp. nov. and Homoserinibacter gongjuensis gen. nov., sp. nov. belong to the family Microbacteriaceae.</title>
        <authorList>
            <person name="Kim S.J."/>
            <person name="Ahn J.H."/>
            <person name="Weon H.Y."/>
            <person name="Hamada M."/>
            <person name="Suzuki K."/>
            <person name="Kwon S.W."/>
        </authorList>
    </citation>
    <scope>NUCLEOTIDE SEQUENCE [LARGE SCALE GENOMIC DNA]</scope>
    <source>
        <strain evidence="5 6">NBRC 108724</strain>
    </source>
</reference>
<keyword evidence="3 5" id="KW-0808">Transferase</keyword>
<proteinExistence type="inferred from homology"/>
<protein>
    <submittedName>
        <fullName evidence="5">Glycosyltransferase</fullName>
    </submittedName>
</protein>
<evidence type="ECO:0000313" key="5">
    <source>
        <dbReference type="EMBL" id="NEN04809.1"/>
    </source>
</evidence>
<dbReference type="PANTHER" id="PTHR43685:SF5">
    <property type="entry name" value="GLYCOSYLTRANSFERASE EPSE-RELATED"/>
    <property type="match status" value="1"/>
</dbReference>
<dbReference type="Gene3D" id="3.90.550.10">
    <property type="entry name" value="Spore Coat Polysaccharide Biosynthesis Protein SpsA, Chain A"/>
    <property type="match status" value="1"/>
</dbReference>